<dbReference type="EMBL" id="MLAK01000774">
    <property type="protein sequence ID" value="OHT04967.1"/>
    <property type="molecule type" value="Genomic_DNA"/>
</dbReference>
<dbReference type="RefSeq" id="XP_068358103.1">
    <property type="nucleotide sequence ID" value="XM_068505526.1"/>
</dbReference>
<feature type="domain" description="EamA" evidence="2">
    <location>
        <begin position="127"/>
        <end position="203"/>
    </location>
</feature>
<organism evidence="3 4">
    <name type="scientific">Tritrichomonas foetus</name>
    <dbReference type="NCBI Taxonomy" id="1144522"/>
    <lineage>
        <taxon>Eukaryota</taxon>
        <taxon>Metamonada</taxon>
        <taxon>Parabasalia</taxon>
        <taxon>Tritrichomonadida</taxon>
        <taxon>Tritrichomonadidae</taxon>
        <taxon>Tritrichomonas</taxon>
    </lineage>
</organism>
<name>A0A1J4K0R7_9EUKA</name>
<keyword evidence="4" id="KW-1185">Reference proteome</keyword>
<feature type="transmembrane region" description="Helical" evidence="1">
    <location>
        <begin position="190"/>
        <end position="209"/>
    </location>
</feature>
<dbReference type="Proteomes" id="UP000179807">
    <property type="component" value="Unassembled WGS sequence"/>
</dbReference>
<protein>
    <recommendedName>
        <fullName evidence="2">EamA domain-containing protein</fullName>
    </recommendedName>
</protein>
<accession>A0A1J4K0R7</accession>
<feature type="transmembrane region" description="Helical" evidence="1">
    <location>
        <begin position="134"/>
        <end position="158"/>
    </location>
</feature>
<comment type="caution">
    <text evidence="3">The sequence shown here is derived from an EMBL/GenBank/DDBJ whole genome shotgun (WGS) entry which is preliminary data.</text>
</comment>
<evidence type="ECO:0000313" key="3">
    <source>
        <dbReference type="EMBL" id="OHT04967.1"/>
    </source>
</evidence>
<feature type="transmembrane region" description="Helical" evidence="1">
    <location>
        <begin position="262"/>
        <end position="284"/>
    </location>
</feature>
<keyword evidence="1" id="KW-1133">Transmembrane helix</keyword>
<feature type="transmembrane region" description="Helical" evidence="1">
    <location>
        <begin position="221"/>
        <end position="241"/>
    </location>
</feature>
<dbReference type="Pfam" id="PF00892">
    <property type="entry name" value="EamA"/>
    <property type="match status" value="1"/>
</dbReference>
<dbReference type="PANTHER" id="PTHR13146">
    <property type="match status" value="1"/>
</dbReference>
<dbReference type="AlphaFoldDB" id="A0A1J4K0R7"/>
<dbReference type="InterPro" id="IPR037185">
    <property type="entry name" value="EmrE-like"/>
</dbReference>
<feature type="transmembrane region" description="Helical" evidence="1">
    <location>
        <begin position="304"/>
        <end position="328"/>
    </location>
</feature>
<feature type="transmembrane region" description="Helical" evidence="1">
    <location>
        <begin position="52"/>
        <end position="72"/>
    </location>
</feature>
<keyword evidence="1" id="KW-0812">Transmembrane</keyword>
<dbReference type="Gene3D" id="1.10.3730.20">
    <property type="match status" value="1"/>
</dbReference>
<dbReference type="VEuPathDB" id="TrichDB:TRFO_27410"/>
<evidence type="ECO:0000313" key="4">
    <source>
        <dbReference type="Proteomes" id="UP000179807"/>
    </source>
</evidence>
<dbReference type="InterPro" id="IPR000620">
    <property type="entry name" value="EamA_dom"/>
</dbReference>
<dbReference type="PANTHER" id="PTHR13146:SF0">
    <property type="entry name" value="SOLUTE CARRIER FAMILY 35 MEMBER F6"/>
    <property type="match status" value="1"/>
</dbReference>
<sequence length="431" mass="47760">MGVLGELLLAGAMLSTGSLNTVSKKIMYQTNGTTIDGIPPEEPYQKPWLCTFVMFCGESMCMVFFYLFALYYKCKKMSRAKADQDFSRSQTQSIASEINDENLAKNPNEKKIVFVSQEETEGDPTGGLKWRFPFYAALFASCDLLSTSLTGIGLTLVAASVVQILRGFVIVITMFFAWIFLKRKPKVTQVLGVIFAVLGLGMVGTSAVLGDKSEQHPIHDTLKGIGLTILSQVFSAFQFVFEEKLLKQNDQKVGPIPSLFLVGSEGIAGAILSISVALPIANFIKGSDHGSYENMKNSFYMMFHNKLIFCLQFLYFISIAFFNWCSFVYSKTLSATARTLVDACRTIVVWIVMASVYQIFTNEPPLPYHQYGEPVTYWSILQCGGFILMMFGTITHNNIGGLGDKITSCCRKKNDIVDAAPLLKNEGEANQ</sequence>
<evidence type="ECO:0000259" key="2">
    <source>
        <dbReference type="Pfam" id="PF00892"/>
    </source>
</evidence>
<feature type="transmembrane region" description="Helical" evidence="1">
    <location>
        <begin position="340"/>
        <end position="360"/>
    </location>
</feature>
<proteinExistence type="predicted"/>
<feature type="transmembrane region" description="Helical" evidence="1">
    <location>
        <begin position="375"/>
        <end position="395"/>
    </location>
</feature>
<reference evidence="3" key="1">
    <citation type="submission" date="2016-10" db="EMBL/GenBank/DDBJ databases">
        <authorList>
            <person name="Benchimol M."/>
            <person name="Almeida L.G."/>
            <person name="Vasconcelos A.T."/>
            <person name="Perreira-Neves A."/>
            <person name="Rosa I.A."/>
            <person name="Tasca T."/>
            <person name="Bogo M.R."/>
            <person name="de Souza W."/>
        </authorList>
    </citation>
    <scope>NUCLEOTIDE SEQUENCE [LARGE SCALE GENOMIC DNA]</scope>
    <source>
        <strain evidence="3">K</strain>
    </source>
</reference>
<dbReference type="SUPFAM" id="SSF103481">
    <property type="entry name" value="Multidrug resistance efflux transporter EmrE"/>
    <property type="match status" value="1"/>
</dbReference>
<evidence type="ECO:0000256" key="1">
    <source>
        <dbReference type="SAM" id="Phobius"/>
    </source>
</evidence>
<dbReference type="OrthoDB" id="29773at2759"/>
<dbReference type="GeneID" id="94840230"/>
<gene>
    <name evidence="3" type="ORF">TRFO_27410</name>
</gene>
<feature type="transmembrane region" description="Helical" evidence="1">
    <location>
        <begin position="164"/>
        <end position="181"/>
    </location>
</feature>
<keyword evidence="1" id="KW-0472">Membrane</keyword>
<dbReference type="GO" id="GO:0016020">
    <property type="term" value="C:membrane"/>
    <property type="evidence" value="ECO:0007669"/>
    <property type="project" value="InterPro"/>
</dbReference>